<protein>
    <submittedName>
        <fullName evidence="1">Uncharacterized protein</fullName>
    </submittedName>
</protein>
<dbReference type="InterPro" id="IPR011006">
    <property type="entry name" value="CheY-like_superfamily"/>
</dbReference>
<accession>A0A837JBZ4</accession>
<reference evidence="1 2" key="1">
    <citation type="submission" date="2014-01" db="EMBL/GenBank/DDBJ databases">
        <title>Development of a Comparative Genomic Fingerprinting Assay for High Resolution Genotyping of Arcobacter butzleri.</title>
        <authorList>
            <person name="Webb A.L."/>
            <person name="Inglis G.D."/>
            <person name="Kruczkiewicz P."/>
            <person name="Selinger L.B."/>
            <person name="Taboada E.N."/>
        </authorList>
    </citation>
    <scope>NUCLEOTIDE SEQUENCE [LARGE SCALE GENOMIC DNA]</scope>
    <source>
        <strain evidence="1 2">L352</strain>
    </source>
</reference>
<dbReference type="Proteomes" id="UP000035462">
    <property type="component" value="Unassembled WGS sequence"/>
</dbReference>
<name>A0A837JBZ4_9BACT</name>
<dbReference type="EMBL" id="JAIT01000053">
    <property type="protein sequence ID" value="KLE04620.1"/>
    <property type="molecule type" value="Genomic_DNA"/>
</dbReference>
<proteinExistence type="predicted"/>
<evidence type="ECO:0000313" key="2">
    <source>
        <dbReference type="Proteomes" id="UP000035462"/>
    </source>
</evidence>
<gene>
    <name evidence="1" type="ORF">AF77_06705</name>
</gene>
<dbReference type="AlphaFoldDB" id="A0A837JBZ4"/>
<evidence type="ECO:0000313" key="1">
    <source>
        <dbReference type="EMBL" id="KLE04620.1"/>
    </source>
</evidence>
<dbReference type="Gene3D" id="3.40.50.2300">
    <property type="match status" value="1"/>
</dbReference>
<dbReference type="RefSeq" id="WP_046994943.1">
    <property type="nucleotide sequence ID" value="NZ_JAIT01000053.1"/>
</dbReference>
<sequence>MPKNREDVNVLIIEDHEDDFKYLRDALLSIGFKVFPEEFVPINADESIYVKYKELLDSLSKSNILIHTIFFDLNLKDTDTNNQGGSGAELISQFLNHDVYRYIPKVIFTGIEDYSDMNPTVEQEVKIIIKKPTDRTGYEDKLIKEKINITLPVFAELYENLTKAIDIASRLDNIDYKLSSIQIIVQQVAKTLPNITDKNKANQIISKWEGDEKFKEEMGLYFPTKRDGLFNKLKDFKSLVKENALEAVYEQAVAYFEKEAEIDSDADTKMVKFLKYSAYILEQIGENVK</sequence>
<dbReference type="SUPFAM" id="SSF52172">
    <property type="entry name" value="CheY-like"/>
    <property type="match status" value="1"/>
</dbReference>
<comment type="caution">
    <text evidence="1">The sequence shown here is derived from an EMBL/GenBank/DDBJ whole genome shotgun (WGS) entry which is preliminary data.</text>
</comment>
<organism evidence="1 2">
    <name type="scientific">Aliarcobacter butzleri L352</name>
    <dbReference type="NCBI Taxonomy" id="1447260"/>
    <lineage>
        <taxon>Bacteria</taxon>
        <taxon>Pseudomonadati</taxon>
        <taxon>Campylobacterota</taxon>
        <taxon>Epsilonproteobacteria</taxon>
        <taxon>Campylobacterales</taxon>
        <taxon>Arcobacteraceae</taxon>
        <taxon>Aliarcobacter</taxon>
    </lineage>
</organism>